<feature type="chain" id="PRO_5036116589" evidence="2">
    <location>
        <begin position="41"/>
        <end position="149"/>
    </location>
</feature>
<keyword evidence="1" id="KW-0472">Membrane</keyword>
<reference evidence="3" key="2">
    <citation type="submission" date="2019-06" db="EMBL/GenBank/DDBJ databases">
        <title>Genomics analysis of Aphanomyces spp. identifies a new class of oomycete effector associated with host adaptation.</title>
        <authorList>
            <person name="Gaulin E."/>
        </authorList>
    </citation>
    <scope>NUCLEOTIDE SEQUENCE</scope>
    <source>
        <strain evidence="3">CBS 578.67</strain>
    </source>
</reference>
<dbReference type="EMBL" id="VJMH01007140">
    <property type="protein sequence ID" value="KAF0685418.1"/>
    <property type="molecule type" value="Genomic_DNA"/>
</dbReference>
<evidence type="ECO:0000313" key="3">
    <source>
        <dbReference type="EMBL" id="KAF0685418.1"/>
    </source>
</evidence>
<evidence type="ECO:0000313" key="4">
    <source>
        <dbReference type="EMBL" id="VFT99338.1"/>
    </source>
</evidence>
<feature type="transmembrane region" description="Helical" evidence="1">
    <location>
        <begin position="125"/>
        <end position="148"/>
    </location>
</feature>
<sequence length="149" mass="15957">MRTVANASVRTRGSVPNALFNMRWLAVTLICVVAATTSTADPPPIVTKTIAPPTQSTDIVILPPPFVRGSFPTPDRDAPTLPHGFHLRKTTQPHDISTEERNPVVLPSTATPTTTILPKESMSSIAWTSFLIVAVSVVAVLVLLNILAQ</sequence>
<keyword evidence="1" id="KW-0812">Transmembrane</keyword>
<proteinExistence type="predicted"/>
<reference evidence="4 5" key="1">
    <citation type="submission" date="2019-03" db="EMBL/GenBank/DDBJ databases">
        <authorList>
            <person name="Gaulin E."/>
            <person name="Dumas B."/>
        </authorList>
    </citation>
    <scope>NUCLEOTIDE SEQUENCE [LARGE SCALE GENOMIC DNA]</scope>
    <source>
        <strain evidence="4">CBS 568.67</strain>
    </source>
</reference>
<name>A0A485LKM1_9STRA</name>
<dbReference type="AlphaFoldDB" id="A0A485LKM1"/>
<keyword evidence="5" id="KW-1185">Reference proteome</keyword>
<gene>
    <name evidence="4" type="primary">Aste57867_22684</name>
    <name evidence="3" type="ORF">As57867_022614</name>
    <name evidence="4" type="ORF">ASTE57867_22684</name>
</gene>
<protein>
    <submittedName>
        <fullName evidence="4">Aste57867_22684 protein</fullName>
    </submittedName>
</protein>
<keyword evidence="2" id="KW-0732">Signal</keyword>
<evidence type="ECO:0000256" key="1">
    <source>
        <dbReference type="SAM" id="Phobius"/>
    </source>
</evidence>
<dbReference type="Proteomes" id="UP000332933">
    <property type="component" value="Unassembled WGS sequence"/>
</dbReference>
<evidence type="ECO:0000313" key="5">
    <source>
        <dbReference type="Proteomes" id="UP000332933"/>
    </source>
</evidence>
<feature type="signal peptide" evidence="2">
    <location>
        <begin position="1"/>
        <end position="40"/>
    </location>
</feature>
<dbReference type="EMBL" id="CAADRA010007166">
    <property type="protein sequence ID" value="VFT99338.1"/>
    <property type="molecule type" value="Genomic_DNA"/>
</dbReference>
<keyword evidence="1" id="KW-1133">Transmembrane helix</keyword>
<evidence type="ECO:0000256" key="2">
    <source>
        <dbReference type="SAM" id="SignalP"/>
    </source>
</evidence>
<accession>A0A485LKM1</accession>
<organism evidence="4 5">
    <name type="scientific">Aphanomyces stellatus</name>
    <dbReference type="NCBI Taxonomy" id="120398"/>
    <lineage>
        <taxon>Eukaryota</taxon>
        <taxon>Sar</taxon>
        <taxon>Stramenopiles</taxon>
        <taxon>Oomycota</taxon>
        <taxon>Saprolegniomycetes</taxon>
        <taxon>Saprolegniales</taxon>
        <taxon>Verrucalvaceae</taxon>
        <taxon>Aphanomyces</taxon>
    </lineage>
</organism>